<protein>
    <submittedName>
        <fullName evidence="2">Uncharacterized protein</fullName>
    </submittedName>
</protein>
<keyword evidence="1" id="KW-0732">Signal</keyword>
<evidence type="ECO:0000313" key="2">
    <source>
        <dbReference type="EMBL" id="MBX00759.1"/>
    </source>
</evidence>
<accession>A0A2P2K4Z6</accession>
<reference evidence="2" key="1">
    <citation type="submission" date="2018-02" db="EMBL/GenBank/DDBJ databases">
        <title>Rhizophora mucronata_Transcriptome.</title>
        <authorList>
            <person name="Meera S.P."/>
            <person name="Sreeshan A."/>
            <person name="Augustine A."/>
        </authorList>
    </citation>
    <scope>NUCLEOTIDE SEQUENCE</scope>
    <source>
        <tissue evidence="2">Leaf</tissue>
    </source>
</reference>
<organism evidence="2">
    <name type="scientific">Rhizophora mucronata</name>
    <name type="common">Asiatic mangrove</name>
    <dbReference type="NCBI Taxonomy" id="61149"/>
    <lineage>
        <taxon>Eukaryota</taxon>
        <taxon>Viridiplantae</taxon>
        <taxon>Streptophyta</taxon>
        <taxon>Embryophyta</taxon>
        <taxon>Tracheophyta</taxon>
        <taxon>Spermatophyta</taxon>
        <taxon>Magnoliopsida</taxon>
        <taxon>eudicotyledons</taxon>
        <taxon>Gunneridae</taxon>
        <taxon>Pentapetalae</taxon>
        <taxon>rosids</taxon>
        <taxon>fabids</taxon>
        <taxon>Malpighiales</taxon>
        <taxon>Rhizophoraceae</taxon>
        <taxon>Rhizophora</taxon>
    </lineage>
</organism>
<proteinExistence type="predicted"/>
<dbReference type="EMBL" id="GGEC01020275">
    <property type="protein sequence ID" value="MBX00759.1"/>
    <property type="molecule type" value="Transcribed_RNA"/>
</dbReference>
<evidence type="ECO:0000256" key="1">
    <source>
        <dbReference type="SAM" id="SignalP"/>
    </source>
</evidence>
<feature type="chain" id="PRO_5015112745" evidence="1">
    <location>
        <begin position="36"/>
        <end position="61"/>
    </location>
</feature>
<sequence length="61" mass="6766">MVKLSMVIHGKNGVTHVQFLLLFLILRCHNGPGFGILTTHNADDERKILGMSFVLCSTHCT</sequence>
<name>A0A2P2K4Z6_RHIMU</name>
<feature type="signal peptide" evidence="1">
    <location>
        <begin position="1"/>
        <end position="35"/>
    </location>
</feature>
<dbReference type="AlphaFoldDB" id="A0A2P2K4Z6"/>